<evidence type="ECO:0000256" key="3">
    <source>
        <dbReference type="ARBA" id="ARBA00022723"/>
    </source>
</evidence>
<evidence type="ECO:0000256" key="4">
    <source>
        <dbReference type="ARBA" id="ARBA00022833"/>
    </source>
</evidence>
<dbReference type="PANTHER" id="PTHR37418">
    <property type="entry name" value="3-KETO-5-AMINOHEXANOATE CLEAVAGE ENZYME-RELATED"/>
    <property type="match status" value="1"/>
</dbReference>
<organism evidence="5 6">
    <name type="scientific">Xanthobacter aminoxidans</name>
    <dbReference type="NCBI Taxonomy" id="186280"/>
    <lineage>
        <taxon>Bacteria</taxon>
        <taxon>Pseudomonadati</taxon>
        <taxon>Pseudomonadota</taxon>
        <taxon>Alphaproteobacteria</taxon>
        <taxon>Hyphomicrobiales</taxon>
        <taxon>Xanthobacteraceae</taxon>
        <taxon>Xanthobacter</taxon>
    </lineage>
</organism>
<dbReference type="EMBL" id="JBAFUR010000001">
    <property type="protein sequence ID" value="MFG1250948.1"/>
    <property type="molecule type" value="Genomic_DNA"/>
</dbReference>
<dbReference type="Pfam" id="PF05853">
    <property type="entry name" value="BKACE"/>
    <property type="match status" value="1"/>
</dbReference>
<dbReference type="InterPro" id="IPR013785">
    <property type="entry name" value="Aldolase_TIM"/>
</dbReference>
<dbReference type="Proteomes" id="UP001604043">
    <property type="component" value="Unassembled WGS sequence"/>
</dbReference>
<keyword evidence="3" id="KW-0479">Metal-binding</keyword>
<protein>
    <submittedName>
        <fullName evidence="5">3-keto-5-aminohexanoate cleavage protein</fullName>
    </submittedName>
</protein>
<proteinExistence type="predicted"/>
<comment type="cofactor">
    <cofactor evidence="1">
        <name>Zn(2+)</name>
        <dbReference type="ChEBI" id="CHEBI:29105"/>
    </cofactor>
</comment>
<keyword evidence="6" id="KW-1185">Reference proteome</keyword>
<dbReference type="InterPro" id="IPR008567">
    <property type="entry name" value="BKACE"/>
</dbReference>
<accession>A0ABW6ZCN0</accession>
<dbReference type="Gene3D" id="3.20.20.70">
    <property type="entry name" value="Aldolase class I"/>
    <property type="match status" value="1"/>
</dbReference>
<keyword evidence="4" id="KW-0862">Zinc</keyword>
<gene>
    <name evidence="5" type="ORF">V5F30_01945</name>
</gene>
<keyword evidence="2" id="KW-0808">Transferase</keyword>
<evidence type="ECO:0000313" key="5">
    <source>
        <dbReference type="EMBL" id="MFG1250948.1"/>
    </source>
</evidence>
<sequence length="324" mass="35859">MLSQTLPKTLPWRRHVLSKVIITCAVTGGIHTPTMSDALPITPNEIAEQAIAAAEAGAAILHLHARDPKDGRPTPDPAVFMEFLPRIKQATDAVINITTGGGLNMTVEDRLAAPLKAAPEMCSLNMGSMNFALHPLAKRYSNWKYEWEEPYLTGTKDFIFRNTFGDIERIYKMLGEEHGTKFEHECYDVGHLYNLAHCLDQGWFRPPVFLQLIFGILGGIGPDMDNLMFMKRTADKLFGKDYHWSVLAAGRHQMPFATQAAMMGGNVRVGLEDSLFIGRGKLASSNAEQVAKIRRILEELGHEIATPDEARATLGLKGADKVSF</sequence>
<evidence type="ECO:0000256" key="2">
    <source>
        <dbReference type="ARBA" id="ARBA00022679"/>
    </source>
</evidence>
<comment type="caution">
    <text evidence="5">The sequence shown here is derived from an EMBL/GenBank/DDBJ whole genome shotgun (WGS) entry which is preliminary data.</text>
</comment>
<reference evidence="5 6" key="1">
    <citation type="submission" date="2024-02" db="EMBL/GenBank/DDBJ databases">
        <title>Expansion and revision of Xanthobacter and proposal of Roseixanthobacter gen. nov.</title>
        <authorList>
            <person name="Soltysiak M.P.M."/>
            <person name="Jalihal A."/>
            <person name="Ory A."/>
            <person name="Chrisophersen C."/>
            <person name="Lee A.D."/>
            <person name="Boulton J."/>
            <person name="Springer M."/>
        </authorList>
    </citation>
    <scope>NUCLEOTIDE SEQUENCE [LARGE SCALE GENOMIC DNA]</scope>
    <source>
        <strain evidence="5 6">CB5</strain>
    </source>
</reference>
<evidence type="ECO:0000313" key="6">
    <source>
        <dbReference type="Proteomes" id="UP001604043"/>
    </source>
</evidence>
<dbReference type="PANTHER" id="PTHR37418:SF2">
    <property type="entry name" value="3-KETO-5-AMINOHEXANOATE CLEAVAGE ENZYME"/>
    <property type="match status" value="1"/>
</dbReference>
<evidence type="ECO:0000256" key="1">
    <source>
        <dbReference type="ARBA" id="ARBA00001947"/>
    </source>
</evidence>
<name>A0ABW6ZCN0_9HYPH</name>